<dbReference type="RefSeq" id="XP_075076326.1">
    <property type="nucleotide sequence ID" value="XM_075220225.1"/>
</dbReference>
<proteinExistence type="predicted"/>
<evidence type="ECO:0000313" key="2">
    <source>
        <dbReference type="RefSeq" id="XP_075076326.1"/>
    </source>
</evidence>
<reference evidence="1" key="1">
    <citation type="journal article" date="2014" name="Nat. Commun.">
        <title>The tobacco genome sequence and its comparison with those of tomato and potato.</title>
        <authorList>
            <person name="Sierro N."/>
            <person name="Battey J.N."/>
            <person name="Ouadi S."/>
            <person name="Bakaher N."/>
            <person name="Bovet L."/>
            <person name="Willig A."/>
            <person name="Goepfert S."/>
            <person name="Peitsch M.C."/>
            <person name="Ivanov N.V."/>
        </authorList>
    </citation>
    <scope>NUCLEOTIDE SEQUENCE [LARGE SCALE GENOMIC DNA]</scope>
</reference>
<name>A0AC58RUB3_TOBAC</name>
<evidence type="ECO:0000313" key="1">
    <source>
        <dbReference type="Proteomes" id="UP000790787"/>
    </source>
</evidence>
<keyword evidence="1" id="KW-1185">Reference proteome</keyword>
<dbReference type="Proteomes" id="UP000790787">
    <property type="component" value="Chromosome 8"/>
</dbReference>
<organism evidence="1 2">
    <name type="scientific">Nicotiana tabacum</name>
    <name type="common">Common tobacco</name>
    <dbReference type="NCBI Taxonomy" id="4097"/>
    <lineage>
        <taxon>Eukaryota</taxon>
        <taxon>Viridiplantae</taxon>
        <taxon>Streptophyta</taxon>
        <taxon>Embryophyta</taxon>
        <taxon>Tracheophyta</taxon>
        <taxon>Spermatophyta</taxon>
        <taxon>Magnoliopsida</taxon>
        <taxon>eudicotyledons</taxon>
        <taxon>Gunneridae</taxon>
        <taxon>Pentapetalae</taxon>
        <taxon>asterids</taxon>
        <taxon>lamiids</taxon>
        <taxon>Solanales</taxon>
        <taxon>Solanaceae</taxon>
        <taxon>Nicotianoideae</taxon>
        <taxon>Nicotianeae</taxon>
        <taxon>Nicotiana</taxon>
    </lineage>
</organism>
<accession>A0AC58RUB3</accession>
<protein>
    <submittedName>
        <fullName evidence="2">Uncharacterized protein LOC142162986</fullName>
    </submittedName>
</protein>
<gene>
    <name evidence="2" type="primary">LOC142162986</name>
</gene>
<sequence>MESITPVLSCKPVIWDKSPVNWLKINSDDSSNILKRRASIGGIVRNKNRQLIIAYAQNVQFCTNNSAELHTALFGMKLYKDLNFGNIILEMDSLIIVNIINGEYKVPWELMDKMETLKEMYNNFKHK</sequence>
<reference evidence="2" key="2">
    <citation type="submission" date="2025-08" db="UniProtKB">
        <authorList>
            <consortium name="RefSeq"/>
        </authorList>
    </citation>
    <scope>IDENTIFICATION</scope>
    <source>
        <tissue evidence="2">Leaf</tissue>
    </source>
</reference>